<sequence length="449" mass="51452">MLLGRPWIHAVQAITSTLHQKVKIPLNDEVITIKATNIRAVLDQQGKTDNNATEIVAEPVENLVGFDLEANMISPDTMPLFEWVTLYDDQRLWPTQGLGYEPNSEDIEYMACEGRHRKRTRDITMIPYTYRFMDYFVKDDTTTLLRLFRERAEHDFVKDCFTNDNDEAPLLRNLPINNAQFMSTIMRDHKFNPNLFITDIDEEATRGKSKVFKWTDSQGRTFKLTAQEGHTVKASNSDNDREEEEDEEIVFGSSIIGSESGDGSTVVPQTLVSPSVVESLKAGLESLVLDCNLDSEQLALLSSSFEINDKNFSAYFLSRFLSSISFHDTYEKHESKTLNEYIANVISRTEHDPIVEATVTVNIGTAEDPKELQLGASLNKDERTQFTELLTEYKDVFAWSYKAIPSIPRSIAKHRIPIKPRFKPIKQNSEWSRRRSKSNYKVIKDPDWT</sequence>
<protein>
    <submittedName>
        <fullName evidence="1">Uncharacterized protein</fullName>
    </submittedName>
</protein>
<reference evidence="1" key="1">
    <citation type="submission" date="2024-03" db="EMBL/GenBank/DDBJ databases">
        <title>WGS assembly of Saponaria officinalis var. Norfolk2.</title>
        <authorList>
            <person name="Jenkins J."/>
            <person name="Shu S."/>
            <person name="Grimwood J."/>
            <person name="Barry K."/>
            <person name="Goodstein D."/>
            <person name="Schmutz J."/>
            <person name="Leebens-Mack J."/>
            <person name="Osbourn A."/>
        </authorList>
    </citation>
    <scope>NUCLEOTIDE SEQUENCE [LARGE SCALE GENOMIC DNA]</scope>
    <source>
        <strain evidence="1">JIC</strain>
    </source>
</reference>
<comment type="caution">
    <text evidence="1">The sequence shown here is derived from an EMBL/GenBank/DDBJ whole genome shotgun (WGS) entry which is preliminary data.</text>
</comment>
<dbReference type="Proteomes" id="UP001443914">
    <property type="component" value="Unassembled WGS sequence"/>
</dbReference>
<evidence type="ECO:0000313" key="1">
    <source>
        <dbReference type="EMBL" id="KAK9714032.1"/>
    </source>
</evidence>
<dbReference type="AlphaFoldDB" id="A0AAW1K840"/>
<proteinExistence type="predicted"/>
<name>A0AAW1K840_SAPOF</name>
<accession>A0AAW1K840</accession>
<dbReference type="EMBL" id="JBDFQZ010000006">
    <property type="protein sequence ID" value="KAK9714032.1"/>
    <property type="molecule type" value="Genomic_DNA"/>
</dbReference>
<evidence type="ECO:0000313" key="2">
    <source>
        <dbReference type="Proteomes" id="UP001443914"/>
    </source>
</evidence>
<keyword evidence="2" id="KW-1185">Reference proteome</keyword>
<gene>
    <name evidence="1" type="ORF">RND81_06G067000</name>
</gene>
<organism evidence="1 2">
    <name type="scientific">Saponaria officinalis</name>
    <name type="common">Common soapwort</name>
    <name type="synonym">Lychnis saponaria</name>
    <dbReference type="NCBI Taxonomy" id="3572"/>
    <lineage>
        <taxon>Eukaryota</taxon>
        <taxon>Viridiplantae</taxon>
        <taxon>Streptophyta</taxon>
        <taxon>Embryophyta</taxon>
        <taxon>Tracheophyta</taxon>
        <taxon>Spermatophyta</taxon>
        <taxon>Magnoliopsida</taxon>
        <taxon>eudicotyledons</taxon>
        <taxon>Gunneridae</taxon>
        <taxon>Pentapetalae</taxon>
        <taxon>Caryophyllales</taxon>
        <taxon>Caryophyllaceae</taxon>
        <taxon>Caryophylleae</taxon>
        <taxon>Saponaria</taxon>
    </lineage>
</organism>